<protein>
    <submittedName>
        <fullName evidence="1">RCG47281</fullName>
    </submittedName>
</protein>
<gene>
    <name evidence="1" type="ORF">rCG_47281</name>
</gene>
<dbReference type="AlphaFoldDB" id="A6I0D9"/>
<dbReference type="Proteomes" id="UP000234681">
    <property type="component" value="Chromosome 1"/>
</dbReference>
<name>A6I0D9_RAT</name>
<accession>A6I0D9</accession>
<evidence type="ECO:0000313" key="1">
    <source>
        <dbReference type="EMBL" id="EDM12920.1"/>
    </source>
</evidence>
<organism evidence="1 2">
    <name type="scientific">Rattus norvegicus</name>
    <name type="common">Rat</name>
    <dbReference type="NCBI Taxonomy" id="10116"/>
    <lineage>
        <taxon>Eukaryota</taxon>
        <taxon>Metazoa</taxon>
        <taxon>Chordata</taxon>
        <taxon>Craniata</taxon>
        <taxon>Vertebrata</taxon>
        <taxon>Euteleostomi</taxon>
        <taxon>Mammalia</taxon>
        <taxon>Eutheria</taxon>
        <taxon>Euarchontoglires</taxon>
        <taxon>Glires</taxon>
        <taxon>Rodentia</taxon>
        <taxon>Myomorpha</taxon>
        <taxon>Muroidea</taxon>
        <taxon>Muridae</taxon>
        <taxon>Murinae</taxon>
        <taxon>Rattus</taxon>
    </lineage>
</organism>
<reference evidence="2" key="1">
    <citation type="submission" date="2005-09" db="EMBL/GenBank/DDBJ databases">
        <authorList>
            <person name="Mural R.J."/>
            <person name="Li P.W."/>
            <person name="Adams M.D."/>
            <person name="Amanatides P.G."/>
            <person name="Baden-Tillson H."/>
            <person name="Barnstead M."/>
            <person name="Chin S.H."/>
            <person name="Dew I."/>
            <person name="Evans C.A."/>
            <person name="Ferriera S."/>
            <person name="Flanigan M."/>
            <person name="Fosler C."/>
            <person name="Glodek A."/>
            <person name="Gu Z."/>
            <person name="Holt R.A."/>
            <person name="Jennings D."/>
            <person name="Kraft C.L."/>
            <person name="Lu F."/>
            <person name="Nguyen T."/>
            <person name="Nusskern D.R."/>
            <person name="Pfannkoch C.M."/>
            <person name="Sitter C."/>
            <person name="Sutton G.G."/>
            <person name="Venter J.C."/>
            <person name="Wang Z."/>
            <person name="Woodage T."/>
            <person name="Zheng X.H."/>
            <person name="Zhong F."/>
        </authorList>
    </citation>
    <scope>NUCLEOTIDE SEQUENCE [LARGE SCALE GENOMIC DNA]</scope>
    <source>
        <strain>BN</strain>
        <strain evidence="2">Sprague-Dawley</strain>
    </source>
</reference>
<evidence type="ECO:0000313" key="2">
    <source>
        <dbReference type="Proteomes" id="UP000234681"/>
    </source>
</evidence>
<dbReference type="EMBL" id="CH473953">
    <property type="protein sequence ID" value="EDM12920.1"/>
    <property type="molecule type" value="Genomic_DNA"/>
</dbReference>
<sequence>MWLLHFLKQKNDREEISKSMVGRTMCVLTVKFYIHAVGKRNERILKYRELHQEGNKH</sequence>
<proteinExistence type="predicted"/>